<evidence type="ECO:0000313" key="1">
    <source>
        <dbReference type="EMBL" id="KAF7431463.1"/>
    </source>
</evidence>
<proteinExistence type="predicted"/>
<dbReference type="AlphaFoldDB" id="A0A834UCU6"/>
<name>A0A834UCU6_VESPE</name>
<dbReference type="EMBL" id="JACSDY010000003">
    <property type="protein sequence ID" value="KAF7431463.1"/>
    <property type="molecule type" value="Genomic_DNA"/>
</dbReference>
<accession>A0A834UCU6</accession>
<gene>
    <name evidence="1" type="ORF">H0235_004387</name>
</gene>
<keyword evidence="2" id="KW-1185">Reference proteome</keyword>
<sequence>MPFSKKLSSEITYDKDRSLTLVFHQRSAKVLLRQIRQLNFIGQFATEIVRVSGKENVTTKHYHALLL</sequence>
<organism evidence="1 2">
    <name type="scientific">Vespula pensylvanica</name>
    <name type="common">Western yellow jacket</name>
    <name type="synonym">Wasp</name>
    <dbReference type="NCBI Taxonomy" id="30213"/>
    <lineage>
        <taxon>Eukaryota</taxon>
        <taxon>Metazoa</taxon>
        <taxon>Ecdysozoa</taxon>
        <taxon>Arthropoda</taxon>
        <taxon>Hexapoda</taxon>
        <taxon>Insecta</taxon>
        <taxon>Pterygota</taxon>
        <taxon>Neoptera</taxon>
        <taxon>Endopterygota</taxon>
        <taxon>Hymenoptera</taxon>
        <taxon>Apocrita</taxon>
        <taxon>Aculeata</taxon>
        <taxon>Vespoidea</taxon>
        <taxon>Vespidae</taxon>
        <taxon>Vespinae</taxon>
        <taxon>Vespula</taxon>
    </lineage>
</organism>
<evidence type="ECO:0000313" key="2">
    <source>
        <dbReference type="Proteomes" id="UP000600918"/>
    </source>
</evidence>
<comment type="caution">
    <text evidence="1">The sequence shown here is derived from an EMBL/GenBank/DDBJ whole genome shotgun (WGS) entry which is preliminary data.</text>
</comment>
<protein>
    <submittedName>
        <fullName evidence="1">Uncharacterized protein</fullName>
    </submittedName>
</protein>
<dbReference type="Proteomes" id="UP000600918">
    <property type="component" value="Unassembled WGS sequence"/>
</dbReference>
<reference evidence="1" key="1">
    <citation type="journal article" date="2020" name="G3 (Bethesda)">
        <title>High-Quality Assemblies for Three Invasive Social Wasps from the &lt;i&gt;Vespula&lt;/i&gt; Genus.</title>
        <authorList>
            <person name="Harrop T.W.R."/>
            <person name="Guhlin J."/>
            <person name="McLaughlin G.M."/>
            <person name="Permina E."/>
            <person name="Stockwell P."/>
            <person name="Gilligan J."/>
            <person name="Le Lec M.F."/>
            <person name="Gruber M.A.M."/>
            <person name="Quinn O."/>
            <person name="Lovegrove M."/>
            <person name="Duncan E.J."/>
            <person name="Remnant E.J."/>
            <person name="Van Eeckhoven J."/>
            <person name="Graham B."/>
            <person name="Knapp R.A."/>
            <person name="Langford K.W."/>
            <person name="Kronenberg Z."/>
            <person name="Press M.O."/>
            <person name="Eacker S.M."/>
            <person name="Wilson-Rankin E.E."/>
            <person name="Purcell J."/>
            <person name="Lester P.J."/>
            <person name="Dearden P.K."/>
        </authorList>
    </citation>
    <scope>NUCLEOTIDE SEQUENCE</scope>
    <source>
        <strain evidence="1">Volc-1</strain>
    </source>
</reference>